<organism evidence="2 3">
    <name type="scientific">Streptosporangium carneum</name>
    <dbReference type="NCBI Taxonomy" id="47481"/>
    <lineage>
        <taxon>Bacteria</taxon>
        <taxon>Bacillati</taxon>
        <taxon>Actinomycetota</taxon>
        <taxon>Actinomycetes</taxon>
        <taxon>Streptosporangiales</taxon>
        <taxon>Streptosporangiaceae</taxon>
        <taxon>Streptosporangium</taxon>
    </lineage>
</organism>
<evidence type="ECO:0008006" key="4">
    <source>
        <dbReference type="Google" id="ProtNLM"/>
    </source>
</evidence>
<reference evidence="2" key="2">
    <citation type="submission" date="2023-01" db="EMBL/GenBank/DDBJ databases">
        <authorList>
            <person name="Sun Q."/>
            <person name="Evtushenko L."/>
        </authorList>
    </citation>
    <scope>NUCLEOTIDE SEQUENCE</scope>
    <source>
        <strain evidence="2">VKM Ac-2007</strain>
    </source>
</reference>
<gene>
    <name evidence="2" type="ORF">GCM10017600_01750</name>
</gene>
<comment type="caution">
    <text evidence="2">The sequence shown here is derived from an EMBL/GenBank/DDBJ whole genome shotgun (WGS) entry which is preliminary data.</text>
</comment>
<sequence>MVLGMPKRSFLVVAVLVVLAGCGTATATDGGGAVRQPATPTGKQDNRHRFQAIKADCMKRKGFRYVPYVSAMKGTDEQEKDYSGDYAAMKARRSKYGFEIFSWFVYPREMGNPAARPADAPVNPNFAIKNDLSPAQQDAYDEMSEACDAQAYKQITGKVVKSMDDWSAQTNALIDQRTGRELDGDPKLVELASAMADCLTGKGYRLTSTKPTAMNVWGWRLFTAERDEIASKDDTPETDLPKGHYYLPRLTPARARPLLDREIKVALEDLECGREFYPAFRPRNAEIVRQVEAEYGA</sequence>
<evidence type="ECO:0000313" key="2">
    <source>
        <dbReference type="EMBL" id="GLK06770.1"/>
    </source>
</evidence>
<keyword evidence="1" id="KW-0732">Signal</keyword>
<dbReference type="Proteomes" id="UP001143474">
    <property type="component" value="Unassembled WGS sequence"/>
</dbReference>
<dbReference type="PROSITE" id="PS51257">
    <property type="entry name" value="PROKAR_LIPOPROTEIN"/>
    <property type="match status" value="1"/>
</dbReference>
<protein>
    <recommendedName>
        <fullName evidence="4">Lipoprotein</fullName>
    </recommendedName>
</protein>
<keyword evidence="3" id="KW-1185">Reference proteome</keyword>
<dbReference type="AlphaFoldDB" id="A0A9W6HWM6"/>
<accession>A0A9W6HWM6</accession>
<feature type="signal peptide" evidence="1">
    <location>
        <begin position="1"/>
        <end position="27"/>
    </location>
</feature>
<dbReference type="EMBL" id="BSEV01000001">
    <property type="protein sequence ID" value="GLK06770.1"/>
    <property type="molecule type" value="Genomic_DNA"/>
</dbReference>
<proteinExistence type="predicted"/>
<feature type="chain" id="PRO_5040800865" description="Lipoprotein" evidence="1">
    <location>
        <begin position="28"/>
        <end position="297"/>
    </location>
</feature>
<evidence type="ECO:0000313" key="3">
    <source>
        <dbReference type="Proteomes" id="UP001143474"/>
    </source>
</evidence>
<name>A0A9W6HWM6_9ACTN</name>
<reference evidence="2" key="1">
    <citation type="journal article" date="2014" name="Int. J. Syst. Evol. Microbiol.">
        <title>Complete genome sequence of Corynebacterium casei LMG S-19264T (=DSM 44701T), isolated from a smear-ripened cheese.</title>
        <authorList>
            <consortium name="US DOE Joint Genome Institute (JGI-PGF)"/>
            <person name="Walter F."/>
            <person name="Albersmeier A."/>
            <person name="Kalinowski J."/>
            <person name="Ruckert C."/>
        </authorList>
    </citation>
    <scope>NUCLEOTIDE SEQUENCE</scope>
    <source>
        <strain evidence="2">VKM Ac-2007</strain>
    </source>
</reference>
<evidence type="ECO:0000256" key="1">
    <source>
        <dbReference type="SAM" id="SignalP"/>
    </source>
</evidence>